<evidence type="ECO:0000313" key="3">
    <source>
        <dbReference type="EMBL" id="MBD2186317.1"/>
    </source>
</evidence>
<organism evidence="3 4">
    <name type="scientific">Aerosakkonema funiforme FACHB-1375</name>
    <dbReference type="NCBI Taxonomy" id="2949571"/>
    <lineage>
        <taxon>Bacteria</taxon>
        <taxon>Bacillati</taxon>
        <taxon>Cyanobacteriota</taxon>
        <taxon>Cyanophyceae</taxon>
        <taxon>Oscillatoriophycideae</taxon>
        <taxon>Aerosakkonematales</taxon>
        <taxon>Aerosakkonemataceae</taxon>
        <taxon>Aerosakkonema</taxon>
    </lineage>
</organism>
<dbReference type="Pfam" id="PF04892">
    <property type="entry name" value="VanZ"/>
    <property type="match status" value="1"/>
</dbReference>
<keyword evidence="1" id="KW-1133">Transmembrane helix</keyword>
<feature type="transmembrane region" description="Helical" evidence="1">
    <location>
        <begin position="101"/>
        <end position="123"/>
    </location>
</feature>
<protein>
    <submittedName>
        <fullName evidence="3">VanZ family protein</fullName>
    </submittedName>
</protein>
<dbReference type="AlphaFoldDB" id="A0A926VLV3"/>
<keyword evidence="1" id="KW-0472">Membrane</keyword>
<evidence type="ECO:0000313" key="4">
    <source>
        <dbReference type="Proteomes" id="UP000641646"/>
    </source>
</evidence>
<dbReference type="Proteomes" id="UP000641646">
    <property type="component" value="Unassembled WGS sequence"/>
</dbReference>
<feature type="transmembrane region" description="Helical" evidence="1">
    <location>
        <begin position="45"/>
        <end position="64"/>
    </location>
</feature>
<feature type="domain" description="VanZ-like" evidence="2">
    <location>
        <begin position="43"/>
        <end position="123"/>
    </location>
</feature>
<dbReference type="InterPro" id="IPR006976">
    <property type="entry name" value="VanZ-like"/>
</dbReference>
<sequence>MKLSWPKSSKKAWIFAFWFYFAILMSISISAYLKILPVKSSTIPFYDTMGHFILLGLAAFFGHLALNKRKINCGNIFIPIAPLLVVICCFIDELLQTLSPYRTASVSDLAADFVGIAVFYWLAERVKFKQSSKEQKI</sequence>
<evidence type="ECO:0000259" key="2">
    <source>
        <dbReference type="Pfam" id="PF04892"/>
    </source>
</evidence>
<evidence type="ECO:0000256" key="1">
    <source>
        <dbReference type="SAM" id="Phobius"/>
    </source>
</evidence>
<reference evidence="3" key="1">
    <citation type="journal article" date="2015" name="ISME J.">
        <title>Draft Genome Sequence of Streptomyces incarnatus NRRL8089, which Produces the Nucleoside Antibiotic Sinefungin.</title>
        <authorList>
            <person name="Oshima K."/>
            <person name="Hattori M."/>
            <person name="Shimizu H."/>
            <person name="Fukuda K."/>
            <person name="Nemoto M."/>
            <person name="Inagaki K."/>
            <person name="Tamura T."/>
        </authorList>
    </citation>
    <scope>NUCLEOTIDE SEQUENCE</scope>
    <source>
        <strain evidence="3">FACHB-1375</strain>
    </source>
</reference>
<dbReference type="NCBIfam" id="NF037970">
    <property type="entry name" value="vanZ_1"/>
    <property type="match status" value="1"/>
</dbReference>
<keyword evidence="4" id="KW-1185">Reference proteome</keyword>
<feature type="transmembrane region" description="Helical" evidence="1">
    <location>
        <begin position="76"/>
        <end position="95"/>
    </location>
</feature>
<feature type="transmembrane region" description="Helical" evidence="1">
    <location>
        <begin position="12"/>
        <end position="33"/>
    </location>
</feature>
<dbReference type="EMBL" id="JACJPW010000190">
    <property type="protein sequence ID" value="MBD2186317.1"/>
    <property type="molecule type" value="Genomic_DNA"/>
</dbReference>
<proteinExistence type="predicted"/>
<comment type="caution">
    <text evidence="3">The sequence shown here is derived from an EMBL/GenBank/DDBJ whole genome shotgun (WGS) entry which is preliminary data.</text>
</comment>
<accession>A0A926VLV3</accession>
<keyword evidence="1" id="KW-0812">Transmembrane</keyword>
<name>A0A926VLV3_9CYAN</name>
<gene>
    <name evidence="3" type="primary">vanZ</name>
    <name evidence="3" type="ORF">H6G03_35575</name>
</gene>
<reference evidence="3" key="2">
    <citation type="submission" date="2020-08" db="EMBL/GenBank/DDBJ databases">
        <authorList>
            <person name="Chen M."/>
            <person name="Teng W."/>
            <person name="Zhao L."/>
            <person name="Hu C."/>
            <person name="Zhou Y."/>
            <person name="Han B."/>
            <person name="Song L."/>
            <person name="Shu W."/>
        </authorList>
    </citation>
    <scope>NUCLEOTIDE SEQUENCE</scope>
    <source>
        <strain evidence="3">FACHB-1375</strain>
    </source>
</reference>